<evidence type="ECO:0000313" key="5">
    <source>
        <dbReference type="EMBL" id="TPG64318.1"/>
    </source>
</evidence>
<dbReference type="EMBL" id="RCZD01000002">
    <property type="protein sequence ID" value="TPG64318.1"/>
    <property type="molecule type" value="Genomic_DNA"/>
</dbReference>
<dbReference type="InterPro" id="IPR009057">
    <property type="entry name" value="Homeodomain-like_sf"/>
</dbReference>
<dbReference type="InterPro" id="IPR010499">
    <property type="entry name" value="AraC_E-bd"/>
</dbReference>
<dbReference type="PROSITE" id="PS00041">
    <property type="entry name" value="HTH_ARAC_FAMILY_1"/>
    <property type="match status" value="1"/>
</dbReference>
<dbReference type="GO" id="GO:0003700">
    <property type="term" value="F:DNA-binding transcription factor activity"/>
    <property type="evidence" value="ECO:0007669"/>
    <property type="project" value="InterPro"/>
</dbReference>
<dbReference type="InterPro" id="IPR050908">
    <property type="entry name" value="SmbC-like"/>
</dbReference>
<dbReference type="Proteomes" id="UP000317663">
    <property type="component" value="Unassembled WGS sequence"/>
</dbReference>
<dbReference type="SMART" id="SM00871">
    <property type="entry name" value="AraC_E_bind"/>
    <property type="match status" value="1"/>
</dbReference>
<sequence length="295" mass="34263">MSSDKDDLYARRFKRVFAYIEQHLDCELSVEKLSEVACFSRFHFHRQFSQYCGVSVSRYITLMRLKRASYRLVQQSPEKIIDIALDAGFENPESFSRAFKNTFGLTPSEFRKDPAWVDWHRHFQFPGREYQKRMENMDVKIICVEPIQVAVLEHHGEPMRVTNSVATFIEWRKASGLSDHTTQGTYGVPYSDPLTTPGEEFRFDICGELNAEAKGEVPANPQGVISKTLPGGRCAVVRHVGSYDRISESVYYLYRQWLPQSGEELRDFPVYFRYLQLDEELPEHAQQTDILLPLK</sequence>
<comment type="caution">
    <text evidence="5">The sequence shown here is derived from an EMBL/GenBank/DDBJ whole genome shotgun (WGS) entry which is preliminary data.</text>
</comment>
<dbReference type="SUPFAM" id="SSF55136">
    <property type="entry name" value="Probable bacterial effector-binding domain"/>
    <property type="match status" value="1"/>
</dbReference>
<evidence type="ECO:0000256" key="3">
    <source>
        <dbReference type="ARBA" id="ARBA00023163"/>
    </source>
</evidence>
<dbReference type="InterPro" id="IPR020449">
    <property type="entry name" value="Tscrpt_reg_AraC-type_HTH"/>
</dbReference>
<dbReference type="GO" id="GO:0043565">
    <property type="term" value="F:sequence-specific DNA binding"/>
    <property type="evidence" value="ECO:0007669"/>
    <property type="project" value="InterPro"/>
</dbReference>
<dbReference type="InterPro" id="IPR018062">
    <property type="entry name" value="HTH_AraC-typ_CS"/>
</dbReference>
<evidence type="ECO:0000313" key="6">
    <source>
        <dbReference type="Proteomes" id="UP000317663"/>
    </source>
</evidence>
<organism evidence="5 6">
    <name type="scientific">Ewingella americana</name>
    <dbReference type="NCBI Taxonomy" id="41202"/>
    <lineage>
        <taxon>Bacteria</taxon>
        <taxon>Pseudomonadati</taxon>
        <taxon>Pseudomonadota</taxon>
        <taxon>Gammaproteobacteria</taxon>
        <taxon>Enterobacterales</taxon>
        <taxon>Yersiniaceae</taxon>
        <taxon>Ewingella</taxon>
    </lineage>
</organism>
<dbReference type="SMART" id="SM00342">
    <property type="entry name" value="HTH_ARAC"/>
    <property type="match status" value="1"/>
</dbReference>
<dbReference type="InterPro" id="IPR018060">
    <property type="entry name" value="HTH_AraC"/>
</dbReference>
<dbReference type="InterPro" id="IPR029442">
    <property type="entry name" value="GyrI-like"/>
</dbReference>
<evidence type="ECO:0000256" key="2">
    <source>
        <dbReference type="ARBA" id="ARBA00023125"/>
    </source>
</evidence>
<dbReference type="Pfam" id="PF06445">
    <property type="entry name" value="GyrI-like"/>
    <property type="match status" value="1"/>
</dbReference>
<dbReference type="OrthoDB" id="282744at2"/>
<dbReference type="AlphaFoldDB" id="A0A502GSD4"/>
<evidence type="ECO:0000259" key="4">
    <source>
        <dbReference type="PROSITE" id="PS01124"/>
    </source>
</evidence>
<proteinExistence type="predicted"/>
<gene>
    <name evidence="5" type="ORF">EAH77_05740</name>
</gene>
<dbReference type="RefSeq" id="WP_140470826.1">
    <property type="nucleotide sequence ID" value="NZ_RCZD01000002.1"/>
</dbReference>
<name>A0A502GSD4_9GAMM</name>
<keyword evidence="6" id="KW-1185">Reference proteome</keyword>
<accession>A0A502GSD4</accession>
<dbReference type="PANTHER" id="PTHR40055">
    <property type="entry name" value="TRANSCRIPTIONAL REGULATOR YGIV-RELATED"/>
    <property type="match status" value="1"/>
</dbReference>
<protein>
    <submittedName>
        <fullName evidence="5">Helix-turn-helix domain-containing protein</fullName>
    </submittedName>
</protein>
<dbReference type="SUPFAM" id="SSF46689">
    <property type="entry name" value="Homeodomain-like"/>
    <property type="match status" value="2"/>
</dbReference>
<dbReference type="Gene3D" id="3.20.80.10">
    <property type="entry name" value="Regulatory factor, effector binding domain"/>
    <property type="match status" value="1"/>
</dbReference>
<keyword evidence="1" id="KW-0805">Transcription regulation</keyword>
<dbReference type="PANTHER" id="PTHR40055:SF1">
    <property type="entry name" value="TRANSCRIPTIONAL REGULATOR YGIV-RELATED"/>
    <property type="match status" value="1"/>
</dbReference>
<dbReference type="PROSITE" id="PS01124">
    <property type="entry name" value="HTH_ARAC_FAMILY_2"/>
    <property type="match status" value="1"/>
</dbReference>
<keyword evidence="2" id="KW-0238">DNA-binding</keyword>
<dbReference type="PRINTS" id="PR00032">
    <property type="entry name" value="HTHARAC"/>
</dbReference>
<evidence type="ECO:0000256" key="1">
    <source>
        <dbReference type="ARBA" id="ARBA00023015"/>
    </source>
</evidence>
<dbReference type="Gene3D" id="1.10.10.60">
    <property type="entry name" value="Homeodomain-like"/>
    <property type="match status" value="2"/>
</dbReference>
<reference evidence="5 6" key="1">
    <citation type="journal article" date="2019" name="Environ. Microbiol.">
        <title>Species interactions and distinct microbial communities in high Arctic permafrost affected cryosols are associated with the CH4 and CO2 gas fluxes.</title>
        <authorList>
            <person name="Altshuler I."/>
            <person name="Hamel J."/>
            <person name="Turney S."/>
            <person name="Magnuson E."/>
            <person name="Levesque R."/>
            <person name="Greer C."/>
            <person name="Whyte L.G."/>
        </authorList>
    </citation>
    <scope>NUCLEOTIDE SEQUENCE [LARGE SCALE GENOMIC DNA]</scope>
    <source>
        <strain evidence="5 6">E4</strain>
    </source>
</reference>
<feature type="domain" description="HTH araC/xylS-type" evidence="4">
    <location>
        <begin position="14"/>
        <end position="113"/>
    </location>
</feature>
<keyword evidence="3" id="KW-0804">Transcription</keyword>
<dbReference type="Pfam" id="PF12833">
    <property type="entry name" value="HTH_18"/>
    <property type="match status" value="1"/>
</dbReference>
<dbReference type="InterPro" id="IPR011256">
    <property type="entry name" value="Reg_factor_effector_dom_sf"/>
</dbReference>